<evidence type="ECO:0000313" key="2">
    <source>
        <dbReference type="Proteomes" id="UP001178662"/>
    </source>
</evidence>
<keyword evidence="2" id="KW-1185">Reference proteome</keyword>
<organism evidence="1 2">
    <name type="scientific">Candidatus Cohnella colombiensis</name>
    <dbReference type="NCBI Taxonomy" id="3121368"/>
    <lineage>
        <taxon>Bacteria</taxon>
        <taxon>Bacillati</taxon>
        <taxon>Bacillota</taxon>
        <taxon>Bacilli</taxon>
        <taxon>Bacillales</taxon>
        <taxon>Paenibacillaceae</taxon>
        <taxon>Cohnella</taxon>
    </lineage>
</organism>
<accession>A0AA95J9E1</accession>
<sequence length="258" mass="29634">MFEQQFQMLLEEQMSGASGQRLEMLQRDLTGTKRLLEVVCYPVFGTLNGIVLEHEMVRLSGVRIYGDVFHPQLGTIFEEDNFVTHAELVTRERFSFERARARAIAVFGYRYFPYSRDELEKKPEFCQKNLYELMGRSGNLDGASLLGLSVYEREVLRCGLYRNEPFRVGDVCGWLQIKDDTSRKVIKSLVSNGYIIPVGGSSARCHAFKVSDKAIKLLYRQYLDRDVRKNRVTVALKALLSRDVRKNRVTVALMALLS</sequence>
<dbReference type="Proteomes" id="UP001178662">
    <property type="component" value="Chromosome"/>
</dbReference>
<gene>
    <name evidence="1" type="ORF">P0Y55_11165</name>
</gene>
<dbReference type="EMBL" id="CP119317">
    <property type="protein sequence ID" value="WEK53153.1"/>
    <property type="molecule type" value="Genomic_DNA"/>
</dbReference>
<protein>
    <submittedName>
        <fullName evidence="1">Uncharacterized protein</fullName>
    </submittedName>
</protein>
<name>A0AA95J9E1_9BACL</name>
<reference evidence="1" key="1">
    <citation type="submission" date="2023-03" db="EMBL/GenBank/DDBJ databases">
        <title>Andean soil-derived lignocellulolytic bacterial consortium as a source of novel taxa and putative plastic-active enzymes.</title>
        <authorList>
            <person name="Diaz-Garcia L."/>
            <person name="Chuvochina M."/>
            <person name="Feuerriegel G."/>
            <person name="Bunk B."/>
            <person name="Sproer C."/>
            <person name="Streit W.R."/>
            <person name="Rodriguez L.M."/>
            <person name="Overmann J."/>
            <person name="Jimenez D.J."/>
        </authorList>
    </citation>
    <scope>NUCLEOTIDE SEQUENCE</scope>
    <source>
        <strain evidence="1">MAG 2441</strain>
    </source>
</reference>
<proteinExistence type="predicted"/>
<evidence type="ECO:0000313" key="1">
    <source>
        <dbReference type="EMBL" id="WEK53153.1"/>
    </source>
</evidence>
<dbReference type="AlphaFoldDB" id="A0AA95J9E1"/>